<protein>
    <recommendedName>
        <fullName evidence="4">GDSL esterase/lipase</fullName>
    </recommendedName>
</protein>
<dbReference type="InterPro" id="IPR050592">
    <property type="entry name" value="GDSL_lipolytic_enzyme"/>
</dbReference>
<dbReference type="Gene3D" id="3.40.50.1110">
    <property type="entry name" value="SGNH hydrolase"/>
    <property type="match status" value="1"/>
</dbReference>
<gene>
    <name evidence="2" type="ORF">CROQUDRAFT_725288</name>
</gene>
<dbReference type="AlphaFoldDB" id="A0A9P6NEA0"/>
<dbReference type="GO" id="GO:0016788">
    <property type="term" value="F:hydrolase activity, acting on ester bonds"/>
    <property type="evidence" value="ECO:0007669"/>
    <property type="project" value="InterPro"/>
</dbReference>
<dbReference type="PANTHER" id="PTHR45642:SF139">
    <property type="entry name" value="SGNH HYDROLASE-TYPE ESTERASE DOMAIN-CONTAINING PROTEIN"/>
    <property type="match status" value="1"/>
</dbReference>
<evidence type="ECO:0000256" key="1">
    <source>
        <dbReference type="ARBA" id="ARBA00022729"/>
    </source>
</evidence>
<dbReference type="InterPro" id="IPR036514">
    <property type="entry name" value="SGNH_hydro_sf"/>
</dbReference>
<dbReference type="Proteomes" id="UP000886653">
    <property type="component" value="Unassembled WGS sequence"/>
</dbReference>
<dbReference type="Pfam" id="PF00657">
    <property type="entry name" value="Lipase_GDSL"/>
    <property type="match status" value="1"/>
</dbReference>
<name>A0A9P6NEA0_9BASI</name>
<dbReference type="PANTHER" id="PTHR45642">
    <property type="entry name" value="GDSL ESTERASE/LIPASE EXL3"/>
    <property type="match status" value="1"/>
</dbReference>
<sequence length="324" mass="36408">MSRPGRLSSRNPQSKYSTVVVFGDSYSDDEHRSWEPVGNPYNELTKLGMNSSGFLWPNHLVKEMSPGSPLKLYNYAYVAAHANNALTARGSDVPDTKTQIQQYLSDVDKGMISSGQGSILYILWIGINPLKQIWHDACDPDFAGVKRARHATDPLFQRAIQRVSQEVEEVKSQVQNLRANVAANRGPASYMIVTTPNIELAPIQRQYVQLWAPNDHKQQKEILSLLTILIVQYNQGLQKEIASIRPQNAEVKGFIGVYDIVPLWKDIISTPKEYGFKNVIDSCGHDGTLCKDVNDFFFWDSIHPTPAAEPIFARDMNNFILGKS</sequence>
<evidence type="ECO:0008006" key="4">
    <source>
        <dbReference type="Google" id="ProtNLM"/>
    </source>
</evidence>
<dbReference type="EMBL" id="MU167359">
    <property type="protein sequence ID" value="KAG0142145.1"/>
    <property type="molecule type" value="Genomic_DNA"/>
</dbReference>
<organism evidence="2 3">
    <name type="scientific">Cronartium quercuum f. sp. fusiforme G11</name>
    <dbReference type="NCBI Taxonomy" id="708437"/>
    <lineage>
        <taxon>Eukaryota</taxon>
        <taxon>Fungi</taxon>
        <taxon>Dikarya</taxon>
        <taxon>Basidiomycota</taxon>
        <taxon>Pucciniomycotina</taxon>
        <taxon>Pucciniomycetes</taxon>
        <taxon>Pucciniales</taxon>
        <taxon>Coleosporiaceae</taxon>
        <taxon>Cronartium</taxon>
    </lineage>
</organism>
<keyword evidence="3" id="KW-1185">Reference proteome</keyword>
<evidence type="ECO:0000313" key="3">
    <source>
        <dbReference type="Proteomes" id="UP000886653"/>
    </source>
</evidence>
<keyword evidence="1" id="KW-0732">Signal</keyword>
<reference evidence="2" key="1">
    <citation type="submission" date="2013-11" db="EMBL/GenBank/DDBJ databases">
        <title>Genome sequence of the fusiform rust pathogen reveals effectors for host alternation and coevolution with pine.</title>
        <authorList>
            <consortium name="DOE Joint Genome Institute"/>
            <person name="Smith K."/>
            <person name="Pendleton A."/>
            <person name="Kubisiak T."/>
            <person name="Anderson C."/>
            <person name="Salamov A."/>
            <person name="Aerts A."/>
            <person name="Riley R."/>
            <person name="Clum A."/>
            <person name="Lindquist E."/>
            <person name="Ence D."/>
            <person name="Campbell M."/>
            <person name="Kronenberg Z."/>
            <person name="Feau N."/>
            <person name="Dhillon B."/>
            <person name="Hamelin R."/>
            <person name="Burleigh J."/>
            <person name="Smith J."/>
            <person name="Yandell M."/>
            <person name="Nelson C."/>
            <person name="Grigoriev I."/>
            <person name="Davis J."/>
        </authorList>
    </citation>
    <scope>NUCLEOTIDE SEQUENCE</scope>
    <source>
        <strain evidence="2">G11</strain>
    </source>
</reference>
<comment type="caution">
    <text evidence="2">The sequence shown here is derived from an EMBL/GenBank/DDBJ whole genome shotgun (WGS) entry which is preliminary data.</text>
</comment>
<dbReference type="InterPro" id="IPR001087">
    <property type="entry name" value="GDSL"/>
</dbReference>
<dbReference type="SUPFAM" id="SSF52266">
    <property type="entry name" value="SGNH hydrolase"/>
    <property type="match status" value="1"/>
</dbReference>
<dbReference type="OrthoDB" id="1600564at2759"/>
<evidence type="ECO:0000313" key="2">
    <source>
        <dbReference type="EMBL" id="KAG0142145.1"/>
    </source>
</evidence>
<accession>A0A9P6NEA0</accession>
<proteinExistence type="predicted"/>